<dbReference type="OMA" id="RSHYRCA"/>
<dbReference type="EMBL" id="GL439757">
    <property type="protein sequence ID" value="EFN66811.1"/>
    <property type="molecule type" value="Genomic_DNA"/>
</dbReference>
<keyword evidence="2" id="KW-0479">Metal-binding</keyword>
<protein>
    <submittedName>
        <fullName evidence="8">Longitudinals lacking protein-like</fullName>
    </submittedName>
</protein>
<feature type="region of interest" description="Disordered" evidence="6">
    <location>
        <begin position="154"/>
        <end position="238"/>
    </location>
</feature>
<evidence type="ECO:0000256" key="3">
    <source>
        <dbReference type="ARBA" id="ARBA00022771"/>
    </source>
</evidence>
<dbReference type="Pfam" id="PF04500">
    <property type="entry name" value="FLYWCH"/>
    <property type="match status" value="1"/>
</dbReference>
<dbReference type="Gene3D" id="2.20.25.240">
    <property type="match status" value="1"/>
</dbReference>
<dbReference type="PROSITE" id="PS50097">
    <property type="entry name" value="BTB"/>
    <property type="match status" value="1"/>
</dbReference>
<proteinExistence type="predicted"/>
<accession>E2AID6</accession>
<evidence type="ECO:0000259" key="7">
    <source>
        <dbReference type="PROSITE" id="PS50097"/>
    </source>
</evidence>
<evidence type="ECO:0000256" key="5">
    <source>
        <dbReference type="ARBA" id="ARBA00023242"/>
    </source>
</evidence>
<dbReference type="KEGG" id="cfo:105252742"/>
<keyword evidence="3" id="KW-0863">Zinc-finger</keyword>
<dbReference type="InterPro" id="IPR051095">
    <property type="entry name" value="Dros_DevTransReg"/>
</dbReference>
<feature type="compositionally biased region" description="Basic and acidic residues" evidence="6">
    <location>
        <begin position="187"/>
        <end position="230"/>
    </location>
</feature>
<keyword evidence="4" id="KW-0862">Zinc</keyword>
<keyword evidence="5" id="KW-0539">Nucleus</keyword>
<dbReference type="InterPro" id="IPR000210">
    <property type="entry name" value="BTB/POZ_dom"/>
</dbReference>
<gene>
    <name evidence="8" type="ORF">EAG_04553</name>
</gene>
<dbReference type="GO" id="GO:0006357">
    <property type="term" value="P:regulation of transcription by RNA polymerase II"/>
    <property type="evidence" value="ECO:0007669"/>
    <property type="project" value="TreeGrafter"/>
</dbReference>
<sequence length="346" mass="39299">MATASSAKEFSLKWNNFSNNLSSGFLSHLSENDLVDVTLAVEGQLLAAHKLVLSVCSPYFKNIFKENPCQHPVIILKDVKHTEIVALLRFMYQGEVNVRQEDLPTFLKMAQMLQIKGLEGGEGQIIPMLNNYVNVSDSQNDSENVTILSDAMNERENVSNESPNFHKIAKRNIKKRKKHVVENDNNSVKDSKNEPNVNNKDHLLIDDNEKEVNDSESEKDNIASHVKHDTTSNANNDNEEIIELPNEPNLEENLIQSAVEPVIYRLSARGKPQLVHEGYVYNLTSRSKIYNNSHYRCAEQHRGCRGKCSVIAERFMPTGVHDHNHPPSYQSEYDYRKKKGLDTSNV</sequence>
<dbReference type="GO" id="GO:0005634">
    <property type="term" value="C:nucleus"/>
    <property type="evidence" value="ECO:0007669"/>
    <property type="project" value="UniProtKB-SubCell"/>
</dbReference>
<dbReference type="InterPro" id="IPR007588">
    <property type="entry name" value="Znf_FLYWCH"/>
</dbReference>
<organism evidence="9">
    <name type="scientific">Camponotus floridanus</name>
    <name type="common">Florida carpenter ant</name>
    <dbReference type="NCBI Taxonomy" id="104421"/>
    <lineage>
        <taxon>Eukaryota</taxon>
        <taxon>Metazoa</taxon>
        <taxon>Ecdysozoa</taxon>
        <taxon>Arthropoda</taxon>
        <taxon>Hexapoda</taxon>
        <taxon>Insecta</taxon>
        <taxon>Pterygota</taxon>
        <taxon>Neoptera</taxon>
        <taxon>Endopterygota</taxon>
        <taxon>Hymenoptera</taxon>
        <taxon>Apocrita</taxon>
        <taxon>Aculeata</taxon>
        <taxon>Formicoidea</taxon>
        <taxon>Formicidae</taxon>
        <taxon>Formicinae</taxon>
        <taxon>Camponotus</taxon>
    </lineage>
</organism>
<dbReference type="CDD" id="cd18315">
    <property type="entry name" value="BTB_POZ_BAB-like"/>
    <property type="match status" value="1"/>
</dbReference>
<feature type="region of interest" description="Disordered" evidence="6">
    <location>
        <begin position="319"/>
        <end position="346"/>
    </location>
</feature>
<keyword evidence="9" id="KW-1185">Reference proteome</keyword>
<evidence type="ECO:0000313" key="8">
    <source>
        <dbReference type="EMBL" id="EFN66811.1"/>
    </source>
</evidence>
<evidence type="ECO:0000256" key="2">
    <source>
        <dbReference type="ARBA" id="ARBA00022723"/>
    </source>
</evidence>
<reference evidence="8 9" key="1">
    <citation type="journal article" date="2010" name="Science">
        <title>Genomic comparison of the ants Camponotus floridanus and Harpegnathos saltator.</title>
        <authorList>
            <person name="Bonasio R."/>
            <person name="Zhang G."/>
            <person name="Ye C."/>
            <person name="Mutti N.S."/>
            <person name="Fang X."/>
            <person name="Qin N."/>
            <person name="Donahue G."/>
            <person name="Yang P."/>
            <person name="Li Q."/>
            <person name="Li C."/>
            <person name="Zhang P."/>
            <person name="Huang Z."/>
            <person name="Berger S.L."/>
            <person name="Reinberg D."/>
            <person name="Wang J."/>
            <person name="Liebig J."/>
        </authorList>
    </citation>
    <scope>NUCLEOTIDE SEQUENCE [LARGE SCALE GENOMIC DNA]</scope>
    <source>
        <strain evidence="9">C129</strain>
    </source>
</reference>
<name>E2AID6_CAMFO</name>
<feature type="compositionally biased region" description="Basic residues" evidence="6">
    <location>
        <begin position="167"/>
        <end position="179"/>
    </location>
</feature>
<dbReference type="InParanoid" id="E2AID6"/>
<dbReference type="Gene3D" id="3.30.710.10">
    <property type="entry name" value="Potassium Channel Kv1.1, Chain A"/>
    <property type="match status" value="1"/>
</dbReference>
<comment type="subcellular location">
    <subcellularLocation>
        <location evidence="1">Nucleus</location>
    </subcellularLocation>
</comment>
<evidence type="ECO:0000256" key="4">
    <source>
        <dbReference type="ARBA" id="ARBA00022833"/>
    </source>
</evidence>
<feature type="domain" description="BTB" evidence="7">
    <location>
        <begin position="35"/>
        <end position="100"/>
    </location>
</feature>
<dbReference type="GO" id="GO:0008270">
    <property type="term" value="F:zinc ion binding"/>
    <property type="evidence" value="ECO:0007669"/>
    <property type="project" value="UniProtKB-KW"/>
</dbReference>
<dbReference type="PANTHER" id="PTHR23110">
    <property type="entry name" value="BTB DOMAIN TRANSCRIPTION FACTOR"/>
    <property type="match status" value="1"/>
</dbReference>
<evidence type="ECO:0000256" key="1">
    <source>
        <dbReference type="ARBA" id="ARBA00004123"/>
    </source>
</evidence>
<dbReference type="SUPFAM" id="SSF54695">
    <property type="entry name" value="POZ domain"/>
    <property type="match status" value="1"/>
</dbReference>
<evidence type="ECO:0000256" key="6">
    <source>
        <dbReference type="SAM" id="MobiDB-lite"/>
    </source>
</evidence>
<dbReference type="InterPro" id="IPR011333">
    <property type="entry name" value="SKP1/BTB/POZ_sf"/>
</dbReference>
<dbReference type="PANTHER" id="PTHR23110:SF99">
    <property type="entry name" value="BROAD-COMPLEX CORE PROTEIN ISOFORM 6"/>
    <property type="match status" value="1"/>
</dbReference>
<dbReference type="Proteomes" id="UP000000311">
    <property type="component" value="Unassembled WGS sequence"/>
</dbReference>
<dbReference type="OrthoDB" id="2311693at2759"/>
<dbReference type="SMART" id="SM00225">
    <property type="entry name" value="BTB"/>
    <property type="match status" value="1"/>
</dbReference>
<dbReference type="AlphaFoldDB" id="E2AID6"/>
<evidence type="ECO:0000313" key="9">
    <source>
        <dbReference type="Proteomes" id="UP000000311"/>
    </source>
</evidence>
<dbReference type="Pfam" id="PF00651">
    <property type="entry name" value="BTB"/>
    <property type="match status" value="1"/>
</dbReference>